<reference evidence="12" key="2">
    <citation type="submission" date="2021-07" db="EMBL/GenBank/DDBJ databases">
        <title>Whole-Genome Sequences of non-enterica strains of Salmonella enterica isolated from poultry houses.</title>
        <authorList>
            <person name="Lamas A."/>
            <person name="Regal P."/>
            <person name="Miranda J.M."/>
            <person name="Vazquez B."/>
            <person name="Cepeda A."/>
            <person name="Franco C.M."/>
        </authorList>
    </citation>
    <scope>NUCLEOTIDE SEQUENCE</scope>
    <source>
        <strain evidence="12">LHICA_AZ23</strain>
    </source>
</reference>
<dbReference type="Proteomes" id="UP000255443">
    <property type="component" value="Unassembled WGS sequence"/>
</dbReference>
<gene>
    <name evidence="13" type="primary">hisF_2</name>
    <name evidence="12" type="ORF">KX325_02045</name>
    <name evidence="13" type="ORF">NCTC7303_02222</name>
</gene>
<keyword evidence="7 13" id="KW-0456">Lyase</keyword>
<comment type="similarity">
    <text evidence="2 11">Belongs to the HisA/HisF family.</text>
</comment>
<keyword evidence="6 11" id="KW-0368">Histidine biosynthesis</keyword>
<organism evidence="13 14">
    <name type="scientific">Salmonella enterica subsp. arizonae</name>
    <dbReference type="NCBI Taxonomy" id="59203"/>
    <lineage>
        <taxon>Bacteria</taxon>
        <taxon>Pseudomonadati</taxon>
        <taxon>Pseudomonadota</taxon>
        <taxon>Gammaproteobacteria</taxon>
        <taxon>Enterobacterales</taxon>
        <taxon>Enterobacteriaceae</taxon>
        <taxon>Salmonella</taxon>
    </lineage>
</organism>
<dbReference type="EMBL" id="CP079713">
    <property type="protein sequence ID" value="QXW51223.1"/>
    <property type="molecule type" value="Genomic_DNA"/>
</dbReference>
<dbReference type="EC" id="4.3.2.10" evidence="4"/>
<dbReference type="PANTHER" id="PTHR21235:SF2">
    <property type="entry name" value="IMIDAZOLE GLYCEROL PHOSPHATE SYNTHASE HISHF"/>
    <property type="match status" value="1"/>
</dbReference>
<evidence type="ECO:0000256" key="1">
    <source>
        <dbReference type="ARBA" id="ARBA00005091"/>
    </source>
</evidence>
<name>A0A379SKD3_SALER</name>
<evidence type="ECO:0000256" key="3">
    <source>
        <dbReference type="ARBA" id="ARBA00011152"/>
    </source>
</evidence>
<proteinExistence type="inferred from homology"/>
<evidence type="ECO:0000256" key="10">
    <source>
        <dbReference type="ARBA" id="ARBA00047838"/>
    </source>
</evidence>
<dbReference type="GO" id="GO:0016829">
    <property type="term" value="F:lyase activity"/>
    <property type="evidence" value="ECO:0007669"/>
    <property type="project" value="UniProtKB-KW"/>
</dbReference>
<dbReference type="InterPro" id="IPR011060">
    <property type="entry name" value="RibuloseP-bd_barrel"/>
</dbReference>
<dbReference type="InterPro" id="IPR004651">
    <property type="entry name" value="HisF"/>
</dbReference>
<dbReference type="GO" id="GO:0000105">
    <property type="term" value="P:L-histidine biosynthetic process"/>
    <property type="evidence" value="ECO:0007669"/>
    <property type="project" value="UniProtKB-UniPathway"/>
</dbReference>
<evidence type="ECO:0000256" key="4">
    <source>
        <dbReference type="ARBA" id="ARBA00012809"/>
    </source>
</evidence>
<dbReference type="SUPFAM" id="SSF51366">
    <property type="entry name" value="Ribulose-phoshate binding barrel"/>
    <property type="match status" value="1"/>
</dbReference>
<evidence type="ECO:0000256" key="6">
    <source>
        <dbReference type="ARBA" id="ARBA00023102"/>
    </source>
</evidence>
<comment type="function">
    <text evidence="8">IGPS catalyzes the conversion of PRFAR and glutamine to IGP, AICAR and glutamate. The HisF subunit catalyzes the cyclization activity that produces IGP and AICAR from PRFAR using the ammonia provided by the HisH subunit.</text>
</comment>
<evidence type="ECO:0000313" key="12">
    <source>
        <dbReference type="EMBL" id="QXW51223.1"/>
    </source>
</evidence>
<keyword evidence="5 11" id="KW-0028">Amino-acid biosynthesis</keyword>
<sequence>MLRPRIIPCLLIHDSGLVKTINFKSPKYVGDPINAVKIFNEKEADELMVLDIDATSKGREPDYDLIKKLAAECRMPLCYGGGVTTAAQAAKIISLGVEKVSISTAAVENPNLVRELAEAVGKQSVVVVLDIIKRKGLFSKGYELSTRNNTRTHKIDPISFAQEMAGLGAGEIVINYIDNDGVMNGYDIGYSSTIKSHVNVPVTFLGGAGSYEHLTELIDQCGIVGAAAGSLFVFKGKYRAVLISYPTPKQKDMICNGSMKNF</sequence>
<dbReference type="Pfam" id="PF00977">
    <property type="entry name" value="His_biosynth"/>
    <property type="match status" value="1"/>
</dbReference>
<comment type="catalytic activity">
    <reaction evidence="10">
        <text>5-[(5-phospho-1-deoxy-D-ribulos-1-ylimino)methylamino]-1-(5-phospho-beta-D-ribosyl)imidazole-4-carboxamide + L-glutamine = D-erythro-1-(imidazol-4-yl)glycerol 3-phosphate + 5-amino-1-(5-phospho-beta-D-ribosyl)imidazole-4-carboxamide + L-glutamate + H(+)</text>
        <dbReference type="Rhea" id="RHEA:24793"/>
        <dbReference type="ChEBI" id="CHEBI:15378"/>
        <dbReference type="ChEBI" id="CHEBI:29985"/>
        <dbReference type="ChEBI" id="CHEBI:58278"/>
        <dbReference type="ChEBI" id="CHEBI:58359"/>
        <dbReference type="ChEBI" id="CHEBI:58475"/>
        <dbReference type="ChEBI" id="CHEBI:58525"/>
        <dbReference type="EC" id="4.3.2.10"/>
    </reaction>
</comment>
<evidence type="ECO:0000313" key="13">
    <source>
        <dbReference type="EMBL" id="SUG30019.1"/>
    </source>
</evidence>
<dbReference type="EMBL" id="UGXC01000002">
    <property type="protein sequence ID" value="SUG30019.1"/>
    <property type="molecule type" value="Genomic_DNA"/>
</dbReference>
<dbReference type="InterPro" id="IPR006062">
    <property type="entry name" value="His_biosynth"/>
</dbReference>
<evidence type="ECO:0000256" key="2">
    <source>
        <dbReference type="ARBA" id="ARBA00009667"/>
    </source>
</evidence>
<dbReference type="AlphaFoldDB" id="A0A379SKD3"/>
<evidence type="ECO:0000313" key="14">
    <source>
        <dbReference type="Proteomes" id="UP000255443"/>
    </source>
</evidence>
<dbReference type="UniPathway" id="UPA00031">
    <property type="reaction ID" value="UER00010"/>
</dbReference>
<dbReference type="PANTHER" id="PTHR21235">
    <property type="entry name" value="IMIDAZOLE GLYCEROL PHOSPHATE SYNTHASE SUBUNIT HISF/H IGP SYNTHASE SUBUNIT HISF/H"/>
    <property type="match status" value="1"/>
</dbReference>
<evidence type="ECO:0000256" key="9">
    <source>
        <dbReference type="ARBA" id="ARBA00030264"/>
    </source>
</evidence>
<evidence type="ECO:0000256" key="5">
    <source>
        <dbReference type="ARBA" id="ARBA00022605"/>
    </source>
</evidence>
<evidence type="ECO:0000256" key="11">
    <source>
        <dbReference type="RuleBase" id="RU003657"/>
    </source>
</evidence>
<dbReference type="NCBIfam" id="NF038364">
    <property type="entry name" value="AglZ_HisF2_fam"/>
    <property type="match status" value="1"/>
</dbReference>
<evidence type="ECO:0000256" key="7">
    <source>
        <dbReference type="ARBA" id="ARBA00023239"/>
    </source>
</evidence>
<evidence type="ECO:0000256" key="8">
    <source>
        <dbReference type="ARBA" id="ARBA00025475"/>
    </source>
</evidence>
<dbReference type="Gene3D" id="3.20.20.70">
    <property type="entry name" value="Aldolase class I"/>
    <property type="match status" value="1"/>
</dbReference>
<dbReference type="InterPro" id="IPR013785">
    <property type="entry name" value="Aldolase_TIM"/>
</dbReference>
<dbReference type="CDD" id="cd04731">
    <property type="entry name" value="HisF"/>
    <property type="match status" value="1"/>
</dbReference>
<protein>
    <recommendedName>
        <fullName evidence="4">imidazole glycerol-phosphate synthase</fullName>
        <ecNumber evidence="4">4.3.2.10</ecNumber>
    </recommendedName>
    <alternativeName>
        <fullName evidence="9">IGP synthase cyclase subunit</fullName>
    </alternativeName>
</protein>
<reference evidence="13 14" key="1">
    <citation type="submission" date="2018-06" db="EMBL/GenBank/DDBJ databases">
        <authorList>
            <consortium name="Pathogen Informatics"/>
            <person name="Doyle S."/>
        </authorList>
    </citation>
    <scope>NUCLEOTIDE SEQUENCE [LARGE SCALE GENOMIC DNA]</scope>
    <source>
        <strain evidence="13 14">NCTC7303</strain>
    </source>
</reference>
<accession>A0A379SKD3</accession>
<comment type="pathway">
    <text evidence="1">Amino-acid biosynthesis; L-histidine biosynthesis; L-histidine from 5-phospho-alpha-D-ribose 1-diphosphate: step 5/9.</text>
</comment>
<dbReference type="GO" id="GO:0000107">
    <property type="term" value="F:imidazoleglycerol-phosphate synthase activity"/>
    <property type="evidence" value="ECO:0007669"/>
    <property type="project" value="InterPro"/>
</dbReference>
<dbReference type="InterPro" id="IPR050064">
    <property type="entry name" value="IGPS_HisA/HisF"/>
</dbReference>
<comment type="subunit">
    <text evidence="3">Heterodimer of HisH and HisF.</text>
</comment>